<proteinExistence type="inferred from homology"/>
<dbReference type="AlphaFoldDB" id="A0ABD5Q8Y7"/>
<reference evidence="3 4" key="1">
    <citation type="journal article" date="2019" name="Int. J. Syst. Evol. Microbiol.">
        <title>The Global Catalogue of Microorganisms (GCM) 10K type strain sequencing project: providing services to taxonomists for standard genome sequencing and annotation.</title>
        <authorList>
            <consortium name="The Broad Institute Genomics Platform"/>
            <consortium name="The Broad Institute Genome Sequencing Center for Infectious Disease"/>
            <person name="Wu L."/>
            <person name="Ma J."/>
        </authorList>
    </citation>
    <scope>NUCLEOTIDE SEQUENCE [LARGE SCALE GENOMIC DNA]</scope>
    <source>
        <strain evidence="3 4">CGMCC 1.15824</strain>
    </source>
</reference>
<sequence>MYDQILLATDGTIASKNAESHAIELAETHNATLHILFVVDESIYTAYSGDEYVDEAEGPEHGLEELGQEAIKTVRSSAEDSDVERTGAVKHGHPVDTILEYGDRQDIDMVVLGTKHRPAEYRALLGSVTERVLRLTTRPTVVVKTEVDK</sequence>
<organism evidence="3 4">
    <name type="scientific">Saliphagus infecundisoli</name>
    <dbReference type="NCBI Taxonomy" id="1849069"/>
    <lineage>
        <taxon>Archaea</taxon>
        <taxon>Methanobacteriati</taxon>
        <taxon>Methanobacteriota</taxon>
        <taxon>Stenosarchaea group</taxon>
        <taxon>Halobacteria</taxon>
        <taxon>Halobacteriales</taxon>
        <taxon>Natrialbaceae</taxon>
        <taxon>Saliphagus</taxon>
    </lineage>
</organism>
<gene>
    <name evidence="3" type="ORF">ACFPFO_00160</name>
</gene>
<dbReference type="PANTHER" id="PTHR46268:SF6">
    <property type="entry name" value="UNIVERSAL STRESS PROTEIN UP12"/>
    <property type="match status" value="1"/>
</dbReference>
<dbReference type="InterPro" id="IPR006015">
    <property type="entry name" value="Universal_stress_UspA"/>
</dbReference>
<evidence type="ECO:0000259" key="2">
    <source>
        <dbReference type="Pfam" id="PF00582"/>
    </source>
</evidence>
<comment type="caution">
    <text evidence="3">The sequence shown here is derived from an EMBL/GenBank/DDBJ whole genome shotgun (WGS) entry which is preliminary data.</text>
</comment>
<feature type="domain" description="UspA" evidence="2">
    <location>
        <begin position="1"/>
        <end position="144"/>
    </location>
</feature>
<dbReference type="InterPro" id="IPR006016">
    <property type="entry name" value="UspA"/>
</dbReference>
<dbReference type="CDD" id="cd00293">
    <property type="entry name" value="USP-like"/>
    <property type="match status" value="1"/>
</dbReference>
<dbReference type="PANTHER" id="PTHR46268">
    <property type="entry name" value="STRESS RESPONSE PROTEIN NHAX"/>
    <property type="match status" value="1"/>
</dbReference>
<dbReference type="RefSeq" id="WP_224829385.1">
    <property type="nucleotide sequence ID" value="NZ_JAIVEF010000039.1"/>
</dbReference>
<dbReference type="Gene3D" id="3.40.50.620">
    <property type="entry name" value="HUPs"/>
    <property type="match status" value="1"/>
</dbReference>
<evidence type="ECO:0000256" key="1">
    <source>
        <dbReference type="ARBA" id="ARBA00008791"/>
    </source>
</evidence>
<protein>
    <submittedName>
        <fullName evidence="3">Universal stress protein</fullName>
    </submittedName>
</protein>
<evidence type="ECO:0000313" key="4">
    <source>
        <dbReference type="Proteomes" id="UP001595925"/>
    </source>
</evidence>
<comment type="similarity">
    <text evidence="1">Belongs to the universal stress protein A family.</text>
</comment>
<dbReference type="SUPFAM" id="SSF52402">
    <property type="entry name" value="Adenine nucleotide alpha hydrolases-like"/>
    <property type="match status" value="1"/>
</dbReference>
<accession>A0ABD5Q8Y7</accession>
<dbReference type="InterPro" id="IPR014729">
    <property type="entry name" value="Rossmann-like_a/b/a_fold"/>
</dbReference>
<dbReference type="EMBL" id="JBHSJG010000001">
    <property type="protein sequence ID" value="MFC4986213.1"/>
    <property type="molecule type" value="Genomic_DNA"/>
</dbReference>
<name>A0ABD5Q8Y7_9EURY</name>
<keyword evidence="4" id="KW-1185">Reference proteome</keyword>
<dbReference type="PRINTS" id="PR01438">
    <property type="entry name" value="UNVRSLSTRESS"/>
</dbReference>
<dbReference type="Proteomes" id="UP001595925">
    <property type="component" value="Unassembled WGS sequence"/>
</dbReference>
<evidence type="ECO:0000313" key="3">
    <source>
        <dbReference type="EMBL" id="MFC4986213.1"/>
    </source>
</evidence>
<dbReference type="Pfam" id="PF00582">
    <property type="entry name" value="Usp"/>
    <property type="match status" value="1"/>
</dbReference>